<dbReference type="EMBL" id="CAJVPW010063480">
    <property type="protein sequence ID" value="CAG8784750.1"/>
    <property type="molecule type" value="Genomic_DNA"/>
</dbReference>
<protein>
    <submittedName>
        <fullName evidence="1">10924_t:CDS:1</fullName>
    </submittedName>
</protein>
<accession>A0ACA9RA96</accession>
<keyword evidence="2" id="KW-1185">Reference proteome</keyword>
<name>A0ACA9RA96_9GLOM</name>
<organism evidence="1 2">
    <name type="scientific">Cetraspora pellucida</name>
    <dbReference type="NCBI Taxonomy" id="1433469"/>
    <lineage>
        <taxon>Eukaryota</taxon>
        <taxon>Fungi</taxon>
        <taxon>Fungi incertae sedis</taxon>
        <taxon>Mucoromycota</taxon>
        <taxon>Glomeromycotina</taxon>
        <taxon>Glomeromycetes</taxon>
        <taxon>Diversisporales</taxon>
        <taxon>Gigasporaceae</taxon>
        <taxon>Cetraspora</taxon>
    </lineage>
</organism>
<evidence type="ECO:0000313" key="2">
    <source>
        <dbReference type="Proteomes" id="UP000789366"/>
    </source>
</evidence>
<reference evidence="1" key="1">
    <citation type="submission" date="2021-06" db="EMBL/GenBank/DDBJ databases">
        <authorList>
            <person name="Kallberg Y."/>
            <person name="Tangrot J."/>
            <person name="Rosling A."/>
        </authorList>
    </citation>
    <scope>NUCLEOTIDE SEQUENCE</scope>
    <source>
        <strain evidence="1">28 12/20/2015</strain>
    </source>
</reference>
<feature type="non-terminal residue" evidence="1">
    <location>
        <position position="45"/>
    </location>
</feature>
<feature type="non-terminal residue" evidence="1">
    <location>
        <position position="1"/>
    </location>
</feature>
<evidence type="ECO:0000313" key="1">
    <source>
        <dbReference type="EMBL" id="CAG8784750.1"/>
    </source>
</evidence>
<dbReference type="Proteomes" id="UP000789366">
    <property type="component" value="Unassembled WGS sequence"/>
</dbReference>
<sequence length="45" mass="5402">EYSLEISDKIIDHLWKNRKISPEGKERRLKALQCQDIEAENGYKR</sequence>
<gene>
    <name evidence="1" type="ORF">SPELUC_LOCUS16687</name>
</gene>
<proteinExistence type="predicted"/>
<comment type="caution">
    <text evidence="1">The sequence shown here is derived from an EMBL/GenBank/DDBJ whole genome shotgun (WGS) entry which is preliminary data.</text>
</comment>